<evidence type="ECO:0000256" key="2">
    <source>
        <dbReference type="PIRSR" id="PIRSR601952-2"/>
    </source>
</evidence>
<evidence type="ECO:0000313" key="5">
    <source>
        <dbReference type="Proteomes" id="UP000254502"/>
    </source>
</evidence>
<name>A0A380DPD1_STAAU</name>
<dbReference type="Pfam" id="PF00245">
    <property type="entry name" value="Alk_phosphatase"/>
    <property type="match status" value="1"/>
</dbReference>
<dbReference type="EMBL" id="UHAQ01000002">
    <property type="protein sequence ID" value="SUK41856.1"/>
    <property type="molecule type" value="Genomic_DNA"/>
</dbReference>
<dbReference type="PANTHER" id="PTHR11596:SF5">
    <property type="entry name" value="ALKALINE PHOSPHATASE"/>
    <property type="match status" value="1"/>
</dbReference>
<dbReference type="InterPro" id="IPR001952">
    <property type="entry name" value="Alkaline_phosphatase"/>
</dbReference>
<keyword evidence="2" id="KW-0479">Metal-binding</keyword>
<keyword evidence="2" id="KW-0460">Magnesium</keyword>
<dbReference type="Proteomes" id="UP000254502">
    <property type="component" value="Unassembled WGS sequence"/>
</dbReference>
<keyword evidence="4" id="KW-0378">Hydrolase</keyword>
<dbReference type="Gene3D" id="3.40.720.10">
    <property type="entry name" value="Alkaline Phosphatase, subunit A"/>
    <property type="match status" value="1"/>
</dbReference>
<sequence>MQKKKGKSTGLVSTAELTDATPAAYAAHVTSRDDKNEIAKQFYKDKINGKHKVDVLLGGGAKYFGKSNGNLDKKFKKDGYDLATNSKELSNLIKIKFLVCLQIKICHLQ</sequence>
<evidence type="ECO:0000313" key="4">
    <source>
        <dbReference type="EMBL" id="SUK41856.1"/>
    </source>
</evidence>
<dbReference type="SUPFAM" id="SSF53649">
    <property type="entry name" value="Alkaline phosphatase-like"/>
    <property type="match status" value="1"/>
</dbReference>
<comment type="cofactor">
    <cofactor evidence="2">
        <name>Mg(2+)</name>
        <dbReference type="ChEBI" id="CHEBI:18420"/>
    </cofactor>
    <text evidence="2">Binds 1 Mg(2+) ion.</text>
</comment>
<dbReference type="EC" id="3.1.3.1" evidence="4"/>
<feature type="binding site" evidence="2">
    <location>
        <position position="19"/>
    </location>
    <ligand>
        <name>Mg(2+)</name>
        <dbReference type="ChEBI" id="CHEBI:18420"/>
    </ligand>
</feature>
<keyword evidence="1" id="KW-0597">Phosphoprotein</keyword>
<accession>A0A380DPD1</accession>
<dbReference type="AlphaFoldDB" id="A0A380DPD1"/>
<protein>
    <submittedName>
        <fullName evidence="4">Alkaline phosphatase</fullName>
        <ecNumber evidence="4">3.1.3.1</ecNumber>
    </submittedName>
</protein>
<proteinExistence type="inferred from homology"/>
<dbReference type="GO" id="GO:0004035">
    <property type="term" value="F:alkaline phosphatase activity"/>
    <property type="evidence" value="ECO:0007669"/>
    <property type="project" value="UniProtKB-EC"/>
</dbReference>
<dbReference type="GO" id="GO:0046872">
    <property type="term" value="F:metal ion binding"/>
    <property type="evidence" value="ECO:0007669"/>
    <property type="project" value="UniProtKB-KW"/>
</dbReference>
<feature type="binding site" evidence="2">
    <location>
        <position position="21"/>
    </location>
    <ligand>
        <name>Mg(2+)</name>
        <dbReference type="ChEBI" id="CHEBI:18420"/>
    </ligand>
</feature>
<evidence type="ECO:0000256" key="3">
    <source>
        <dbReference type="RuleBase" id="RU003946"/>
    </source>
</evidence>
<dbReference type="PRINTS" id="PR00113">
    <property type="entry name" value="ALKPHPHTASE"/>
</dbReference>
<dbReference type="PANTHER" id="PTHR11596">
    <property type="entry name" value="ALKALINE PHOSPHATASE"/>
    <property type="match status" value="1"/>
</dbReference>
<gene>
    <name evidence="4" type="primary">phoB_2</name>
    <name evidence="4" type="ORF">NCTC5664_01105</name>
</gene>
<dbReference type="InterPro" id="IPR017850">
    <property type="entry name" value="Alkaline_phosphatase_core_sf"/>
</dbReference>
<evidence type="ECO:0000256" key="1">
    <source>
        <dbReference type="ARBA" id="ARBA00022553"/>
    </source>
</evidence>
<organism evidence="4 5">
    <name type="scientific">Staphylococcus aureus</name>
    <dbReference type="NCBI Taxonomy" id="1280"/>
    <lineage>
        <taxon>Bacteria</taxon>
        <taxon>Bacillati</taxon>
        <taxon>Bacillota</taxon>
        <taxon>Bacilli</taxon>
        <taxon>Bacillales</taxon>
        <taxon>Staphylococcaceae</taxon>
        <taxon>Staphylococcus</taxon>
    </lineage>
</organism>
<comment type="similarity">
    <text evidence="3">Belongs to the alkaline phosphatase family.</text>
</comment>
<reference evidence="4 5" key="1">
    <citation type="submission" date="2018-06" db="EMBL/GenBank/DDBJ databases">
        <authorList>
            <consortium name="Pathogen Informatics"/>
            <person name="Doyle S."/>
        </authorList>
    </citation>
    <scope>NUCLEOTIDE SEQUENCE [LARGE SCALE GENOMIC DNA]</scope>
    <source>
        <strain evidence="4 5">NCTC5664</strain>
    </source>
</reference>